<name>A0A061RL50_9CHLO</name>
<dbReference type="EMBL" id="GBEZ01012231">
    <property type="protein sequence ID" value="JAC73637.1"/>
    <property type="molecule type" value="Transcribed_RNA"/>
</dbReference>
<proteinExistence type="predicted"/>
<organism evidence="1">
    <name type="scientific">Tetraselmis sp. GSL018</name>
    <dbReference type="NCBI Taxonomy" id="582737"/>
    <lineage>
        <taxon>Eukaryota</taxon>
        <taxon>Viridiplantae</taxon>
        <taxon>Chlorophyta</taxon>
        <taxon>core chlorophytes</taxon>
        <taxon>Chlorodendrophyceae</taxon>
        <taxon>Chlorodendrales</taxon>
        <taxon>Chlorodendraceae</taxon>
        <taxon>Tetraselmis</taxon>
    </lineage>
</organism>
<feature type="non-terminal residue" evidence="1">
    <location>
        <position position="1"/>
    </location>
</feature>
<accession>A0A061RL50</accession>
<feature type="non-terminal residue" evidence="1">
    <location>
        <position position="60"/>
    </location>
</feature>
<reference evidence="1" key="1">
    <citation type="submission" date="2014-05" db="EMBL/GenBank/DDBJ databases">
        <title>The transcriptome of the halophilic microalga Tetraselmis sp. GSL018 isolated from the Great Salt Lake, Utah.</title>
        <authorList>
            <person name="Jinkerson R.E."/>
            <person name="D'Adamo S."/>
            <person name="Posewitz M.C."/>
        </authorList>
    </citation>
    <scope>NUCLEOTIDE SEQUENCE</scope>
    <source>
        <strain evidence="1">GSL018</strain>
    </source>
</reference>
<sequence>VKPHSTKGKPFRISHSLQYSLINTRRKLSLFEKSFKYEPEGASSWFGIASFYLDRQTALN</sequence>
<gene>
    <name evidence="1" type="ORF">TSPGSL018_28300</name>
</gene>
<dbReference type="AlphaFoldDB" id="A0A061RL50"/>
<evidence type="ECO:0000313" key="1">
    <source>
        <dbReference type="EMBL" id="JAC73637.1"/>
    </source>
</evidence>
<protein>
    <submittedName>
        <fullName evidence="1">Uncharacterized protein</fullName>
    </submittedName>
</protein>